<reference evidence="3 4" key="1">
    <citation type="journal article" date="2012" name="Nature">
        <title>Repeated polyploidization of Gossypium genomes and the evolution of spinnable cotton fibres.</title>
        <authorList>
            <person name="Paterson A.H."/>
            <person name="Wendel J.F."/>
            <person name="Gundlach H."/>
            <person name="Guo H."/>
            <person name="Jenkins J."/>
            <person name="Jin D."/>
            <person name="Llewellyn D."/>
            <person name="Showmaker K.C."/>
            <person name="Shu S."/>
            <person name="Udall J."/>
            <person name="Yoo M.J."/>
            <person name="Byers R."/>
            <person name="Chen W."/>
            <person name="Doron-Faigenboim A."/>
            <person name="Duke M.V."/>
            <person name="Gong L."/>
            <person name="Grimwood J."/>
            <person name="Grover C."/>
            <person name="Grupp K."/>
            <person name="Hu G."/>
            <person name="Lee T.H."/>
            <person name="Li J."/>
            <person name="Lin L."/>
            <person name="Liu T."/>
            <person name="Marler B.S."/>
            <person name="Page J.T."/>
            <person name="Roberts A.W."/>
            <person name="Romanel E."/>
            <person name="Sanders W.S."/>
            <person name="Szadkowski E."/>
            <person name="Tan X."/>
            <person name="Tang H."/>
            <person name="Xu C."/>
            <person name="Wang J."/>
            <person name="Wang Z."/>
            <person name="Zhang D."/>
            <person name="Zhang L."/>
            <person name="Ashrafi H."/>
            <person name="Bedon F."/>
            <person name="Bowers J.E."/>
            <person name="Brubaker C.L."/>
            <person name="Chee P.W."/>
            <person name="Das S."/>
            <person name="Gingle A.R."/>
            <person name="Haigler C.H."/>
            <person name="Harker D."/>
            <person name="Hoffmann L.V."/>
            <person name="Hovav R."/>
            <person name="Jones D.C."/>
            <person name="Lemke C."/>
            <person name="Mansoor S."/>
            <person name="ur Rahman M."/>
            <person name="Rainville L.N."/>
            <person name="Rambani A."/>
            <person name="Reddy U.K."/>
            <person name="Rong J.K."/>
            <person name="Saranga Y."/>
            <person name="Scheffler B.E."/>
            <person name="Scheffler J.A."/>
            <person name="Stelly D.M."/>
            <person name="Triplett B.A."/>
            <person name="Van Deynze A."/>
            <person name="Vaslin M.F."/>
            <person name="Waghmare V.N."/>
            <person name="Walford S.A."/>
            <person name="Wright R.J."/>
            <person name="Zaki E.A."/>
            <person name="Zhang T."/>
            <person name="Dennis E.S."/>
            <person name="Mayer K.F."/>
            <person name="Peterson D.G."/>
            <person name="Rokhsar D.S."/>
            <person name="Wang X."/>
            <person name="Schmutz J."/>
        </authorList>
    </citation>
    <scope>NUCLEOTIDE SEQUENCE [LARGE SCALE GENOMIC DNA]</scope>
</reference>
<evidence type="ECO:0000313" key="4">
    <source>
        <dbReference type="Proteomes" id="UP000032304"/>
    </source>
</evidence>
<feature type="chain" id="PRO_5002253912" evidence="2">
    <location>
        <begin position="23"/>
        <end position="93"/>
    </location>
</feature>
<protein>
    <submittedName>
        <fullName evidence="3">Uncharacterized protein</fullName>
    </submittedName>
</protein>
<accession>A0A0D2V1N0</accession>
<dbReference type="Gramene" id="KJB62745">
    <property type="protein sequence ID" value="KJB62745"/>
    <property type="gene ID" value="B456_009G433500"/>
</dbReference>
<feature type="signal peptide" evidence="2">
    <location>
        <begin position="1"/>
        <end position="22"/>
    </location>
</feature>
<keyword evidence="4" id="KW-1185">Reference proteome</keyword>
<keyword evidence="2" id="KW-0732">Signal</keyword>
<evidence type="ECO:0000256" key="1">
    <source>
        <dbReference type="SAM" id="MobiDB-lite"/>
    </source>
</evidence>
<feature type="compositionally biased region" description="Low complexity" evidence="1">
    <location>
        <begin position="54"/>
        <end position="63"/>
    </location>
</feature>
<sequence length="93" mass="10331">MASTPLPTTLLLPSTLLLLPSSFLIFSPNSEFYSYKNHNTNHKPHHTKRKSKNKSSTTIASLSSPSKMKLTVSLNHLIIDLTTAQSQPARQRS</sequence>
<feature type="region of interest" description="Disordered" evidence="1">
    <location>
        <begin position="38"/>
        <end position="63"/>
    </location>
</feature>
<proteinExistence type="predicted"/>
<dbReference type="Proteomes" id="UP000032304">
    <property type="component" value="Chromosome 9"/>
</dbReference>
<name>A0A0D2V1N0_GOSRA</name>
<evidence type="ECO:0000313" key="3">
    <source>
        <dbReference type="EMBL" id="KJB62745.1"/>
    </source>
</evidence>
<organism evidence="3 4">
    <name type="scientific">Gossypium raimondii</name>
    <name type="common">Peruvian cotton</name>
    <name type="synonym">Gossypium klotzschianum subsp. raimondii</name>
    <dbReference type="NCBI Taxonomy" id="29730"/>
    <lineage>
        <taxon>Eukaryota</taxon>
        <taxon>Viridiplantae</taxon>
        <taxon>Streptophyta</taxon>
        <taxon>Embryophyta</taxon>
        <taxon>Tracheophyta</taxon>
        <taxon>Spermatophyta</taxon>
        <taxon>Magnoliopsida</taxon>
        <taxon>eudicotyledons</taxon>
        <taxon>Gunneridae</taxon>
        <taxon>Pentapetalae</taxon>
        <taxon>rosids</taxon>
        <taxon>malvids</taxon>
        <taxon>Malvales</taxon>
        <taxon>Malvaceae</taxon>
        <taxon>Malvoideae</taxon>
        <taxon>Gossypium</taxon>
    </lineage>
</organism>
<feature type="compositionally biased region" description="Basic residues" evidence="1">
    <location>
        <begin position="39"/>
        <end position="53"/>
    </location>
</feature>
<gene>
    <name evidence="3" type="ORF">B456_009G433500</name>
</gene>
<evidence type="ECO:0000256" key="2">
    <source>
        <dbReference type="SAM" id="SignalP"/>
    </source>
</evidence>
<dbReference type="EMBL" id="CM001748">
    <property type="protein sequence ID" value="KJB62745.1"/>
    <property type="molecule type" value="Genomic_DNA"/>
</dbReference>
<dbReference type="AlphaFoldDB" id="A0A0D2V1N0"/>